<dbReference type="RefSeq" id="YP_007237008.1">
    <property type="nucleotide sequence ID" value="NC_019919.2"/>
</dbReference>
<proteinExistence type="predicted"/>
<accession>I7LEC8</accession>
<dbReference type="EMBL" id="HE956708">
    <property type="protein sequence ID" value="CCI88457.1"/>
    <property type="molecule type" value="Genomic_DNA"/>
</dbReference>
<evidence type="ECO:0000313" key="2">
    <source>
        <dbReference type="Proteomes" id="UP000002908"/>
    </source>
</evidence>
<keyword evidence="2" id="KW-1185">Reference proteome</keyword>
<dbReference type="Proteomes" id="UP000002908">
    <property type="component" value="Segment"/>
</dbReference>
<sequence length="93" mass="10188">MSIIDNLLDMSMPKALLVLGVSTAAFVGAAGCLLSWDENVEAEEMAKANCVQTQEMRTVSTVETGISSNGSVFTMTGQKIQFKYICDDYPRWK</sequence>
<protein>
    <submittedName>
        <fullName evidence="1">Uncharacterized protein</fullName>
    </submittedName>
</protein>
<dbReference type="KEGG" id="vg:14296712"/>
<dbReference type="GeneID" id="14296712"/>
<organism evidence="1 2">
    <name type="scientific">Yersinia phage phiR2-01</name>
    <dbReference type="NCBI Taxonomy" id="1206557"/>
    <lineage>
        <taxon>Viruses</taxon>
        <taxon>Duplodnaviria</taxon>
        <taxon>Heunggongvirae</taxon>
        <taxon>Uroviricota</taxon>
        <taxon>Caudoviricetes</taxon>
        <taxon>Demerecviridae</taxon>
        <taxon>Markadamsvirinae</taxon>
        <taxon>Epseptimavirus</taxon>
        <taxon>Epseptimavirus R201</taxon>
    </lineage>
</organism>
<reference evidence="1" key="1">
    <citation type="submission" date="2016-03" db="EMBL/GenBank/DDBJ databases">
        <title>Genomic, physiological and proteomic characterization of the T5-like bacteriophage phiR2-01 infecting Yersinia enterocolitia.</title>
        <authorList>
            <person name="Pajunen M.I."/>
            <person name="Happonen L.J."/>
            <person name="Jun J.W."/>
            <person name="Malmstrom J."/>
            <person name="Nawaz A."/>
            <person name="Mattinen L."/>
            <person name="Skurnik M."/>
        </authorList>
    </citation>
    <scope>NUCLEOTIDE SEQUENCE</scope>
</reference>
<evidence type="ECO:0000313" key="1">
    <source>
        <dbReference type="EMBL" id="CCI88457.1"/>
    </source>
</evidence>
<gene>
    <name evidence="1" type="primary">g029</name>
    <name evidence="1" type="ORF">BN79_029</name>
</gene>
<name>I7LEC8_9CAUD</name>